<evidence type="ECO:0000313" key="3">
    <source>
        <dbReference type="Proteomes" id="UP000294902"/>
    </source>
</evidence>
<keyword evidence="1" id="KW-1133">Transmembrane helix</keyword>
<dbReference type="InterPro" id="IPR014197">
    <property type="entry name" value="Sporulation_prot_YunB"/>
</dbReference>
<dbReference type="Proteomes" id="UP000294902">
    <property type="component" value="Unassembled WGS sequence"/>
</dbReference>
<protein>
    <submittedName>
        <fullName evidence="2">Sporulation protein YunB</fullName>
    </submittedName>
</protein>
<dbReference type="EMBL" id="SMAL01000005">
    <property type="protein sequence ID" value="TCT14714.1"/>
    <property type="molecule type" value="Genomic_DNA"/>
</dbReference>
<dbReference type="NCBIfam" id="TIGR02832">
    <property type="entry name" value="spo_yunB"/>
    <property type="match status" value="1"/>
</dbReference>
<proteinExistence type="predicted"/>
<dbReference type="PIRSF" id="PIRSF021383">
    <property type="entry name" value="YunB"/>
    <property type="match status" value="1"/>
</dbReference>
<keyword evidence="1" id="KW-0472">Membrane</keyword>
<feature type="transmembrane region" description="Helical" evidence="1">
    <location>
        <begin position="21"/>
        <end position="40"/>
    </location>
</feature>
<comment type="caution">
    <text evidence="2">The sequence shown here is derived from an EMBL/GenBank/DDBJ whole genome shotgun (WGS) entry which is preliminary data.</text>
</comment>
<dbReference type="Pfam" id="PF09560">
    <property type="entry name" value="Spore_YunB"/>
    <property type="match status" value="1"/>
</dbReference>
<reference evidence="2 3" key="1">
    <citation type="submission" date="2019-03" db="EMBL/GenBank/DDBJ databases">
        <title>Genomic Encyclopedia of Type Strains, Phase IV (KMG-IV): sequencing the most valuable type-strain genomes for metagenomic binning, comparative biology and taxonomic classification.</title>
        <authorList>
            <person name="Goeker M."/>
        </authorList>
    </citation>
    <scope>NUCLEOTIDE SEQUENCE [LARGE SCALE GENOMIC DNA]</scope>
    <source>
        <strain evidence="2 3">DSM 24629</strain>
    </source>
</reference>
<evidence type="ECO:0000313" key="2">
    <source>
        <dbReference type="EMBL" id="TCT14714.1"/>
    </source>
</evidence>
<accession>A0A4R3MPE9</accession>
<dbReference type="RefSeq" id="WP_132252399.1">
    <property type="nucleotide sequence ID" value="NZ_SMAL01000005.1"/>
</dbReference>
<dbReference type="OrthoDB" id="1649278at2"/>
<evidence type="ECO:0000256" key="1">
    <source>
        <dbReference type="SAM" id="Phobius"/>
    </source>
</evidence>
<organism evidence="2 3">
    <name type="scientific">Natranaerovirga pectinivora</name>
    <dbReference type="NCBI Taxonomy" id="682400"/>
    <lineage>
        <taxon>Bacteria</taxon>
        <taxon>Bacillati</taxon>
        <taxon>Bacillota</taxon>
        <taxon>Clostridia</taxon>
        <taxon>Lachnospirales</taxon>
        <taxon>Natranaerovirgaceae</taxon>
        <taxon>Natranaerovirga</taxon>
    </lineage>
</organism>
<keyword evidence="1" id="KW-0812">Transmembrane</keyword>
<keyword evidence="3" id="KW-1185">Reference proteome</keyword>
<dbReference type="AlphaFoldDB" id="A0A4R3MPE9"/>
<name>A0A4R3MPE9_9FIRM</name>
<sequence length="237" mass="26935">MMIRRNLKGKKPRNRNRKRKLYLKLSVFLVLFIIITTYVYEYIDKQVLPTLLEIAEMRVHAHASTMVNEAIKQVIVENKIDTNDLVTYYYNDKGEIISTGINTMLINRLGSEVVDNISKNIEALGLEKVYIPLGSVMNSNVFANVGPRIAIEILPIGNTSINYDREFRSTGINQVNHRIWFNIDTTLQVVVPLATEKITISQEFTLVDNVISGTVPPNYINVPGNNVLDVAPDIFRK</sequence>
<gene>
    <name evidence="2" type="ORF">EDC18_105196</name>
</gene>